<feature type="compositionally biased region" description="Low complexity" evidence="8">
    <location>
        <begin position="225"/>
        <end position="239"/>
    </location>
</feature>
<keyword evidence="6" id="KW-1015">Disulfide bond</keyword>
<evidence type="ECO:0000313" key="13">
    <source>
        <dbReference type="Proteomes" id="UP000515158"/>
    </source>
</evidence>
<feature type="domain" description="Laminin G" evidence="11">
    <location>
        <begin position="315"/>
        <end position="510"/>
    </location>
</feature>
<evidence type="ECO:0000256" key="2">
    <source>
        <dbReference type="ARBA" id="ARBA00022536"/>
    </source>
</evidence>
<evidence type="ECO:0000256" key="9">
    <source>
        <dbReference type="SAM" id="Phobius"/>
    </source>
</evidence>
<dbReference type="InterPro" id="IPR027789">
    <property type="entry name" value="Syndecan/Neurexin_dom"/>
</dbReference>
<feature type="compositionally biased region" description="Polar residues" evidence="8">
    <location>
        <begin position="1359"/>
        <end position="1371"/>
    </location>
</feature>
<dbReference type="Pfam" id="PF01034">
    <property type="entry name" value="Syndecan"/>
    <property type="match status" value="1"/>
</dbReference>
<dbReference type="Gene3D" id="2.60.120.200">
    <property type="match status" value="6"/>
</dbReference>
<feature type="domain" description="EGF-like" evidence="12">
    <location>
        <begin position="705"/>
        <end position="744"/>
    </location>
</feature>
<evidence type="ECO:0000256" key="3">
    <source>
        <dbReference type="ARBA" id="ARBA00022692"/>
    </source>
</evidence>
<sequence length="1699" mass="181193">MAGATRLVLARAALAWALVWVLLAWTEAFMLEGSQRSFAQFRKWNAGLNGTLELEFKTHSPNGLLLYTDDGGTYDFFELKLVEGALRLRYNLGGGAQILTEGRDLHDGHWHKVAVQRAGDTTSLTVDNATQTLASRGKEFEFGRLESNSDVFIGGMPAFYNNKLTMLALPSVIFEPRFGGEIRNLVYADDEGGVPRRQEIRMKDFKCTGMHCGGSHGGSHGASHGGSHSVGHGLGHSHSTQASTQALHRSPYGASFPSPSHSQHRRGLRGNATDACEERDPCQHGGICISTDSGPICECRNLDFEGTYCEKDRAPPEATFRGTEYLSYDLSRTGGEPIVSTQDTVSLSFKTRNPGGLLFYTGEGSDYLNLALKDGGVVLSMNLSNGRVELSVKPNRVRFDDNAWHSVVVHRRVQVISTVTTFCHVTVNVDGVYTDRSHTAGSVTILASSKVFVGGSDNTAALPGSKQENNFVGCLRKVEFSADSMRLSLIEMARTGQKLITVVGHVDFQCQEVGAGEPVSFTTPESFLVLPAWDAPRSGSLSLKLRTNEPNGLVLYSHGANSSHPDLFALELVEGHLFLHLDLGSGPLKVKAPRKRLADGAWHEVSVSRAGRDGRITIDGASAEFSTPGKSTRLELGGGLVVGGLGPVRGPAGWRHATVQAGVLRQGFVGCLRDLVIDGNAVDLTKFASHQDSGAIRPMCHAPAPAAHCEQAAQACMNGGRCSEGWNRFSCDCSATAFTGPTCGKEATTFTFNGSQHVWVSAGGPARSQAEDVALRFRTKFPVGLLMATSSDTAADRLDLILSGGRVRVTVRLGDREKALVSGEGLNDDQWHTVRFSRRGENFKLQVDDEAPSLGSTALARNGVLEWRTLHIGGWLHLEEEVQMTSPVSNFAGSMQQLTFNGMPYLEMARAQVPVSLGGPGATASSGGAAHITVTASIGKRDSQLVHHPVHFKSKHTFVGLPTLKAYSVTNIYFQFKTRQANGILMYNGGRDHDFLAVELVSGHVHYIFDLGDGPVRLHDNGHLALNDNKWHSVTISRPGPHEHTLLVDDGFSSVTSKGRNENLDLDGLLYVGGLPEDMFSRLPRQVTSHQGYEGCLASLDLNGESPNLLTDAAIQSPQVVEGCAGQNTRCSENVCANRGVCVQQWNSYACDCDLTSYTGPSCTEESLSYEFGPGRGLITYAFPEERRPEMKSDVIALGFITTKDDAILLRVDSATSQDYMELEIVEGNMFMVYNMGTSDHPIGDINVRVNDNQYHVVRFTRSGANSTIQIDDYNVQTQHPPGHQLSVFNSQSKIQVGGRWSASKKKVERAFSGVVSGLVFNGIRVLDLAASKDRRTLARGDVQPLTSLSGRKHEPPQRMQQTSPSATTASDDLVFSGAGSGCNADDEDECTPIVDPNGADDLITPVFIPPTRSPTAGRPGPGGKAGHVPGGGAGKPVCDDEDCFVGSGSGEITVPEENVSTTGAKGSSTPSSSITTDADVGTTFYGPGTGSPESPYGGSYTPGSTGHVSTTTVGGVGSTTQAGSSPGLPPGPGPAAPDGTGVETLPPSTTFAGTEPGSTSGSTPSSTSTQGTTKSTTTSTTTTTTTTTTTEHPRLPPTIIPRPPPTPRRPGHGRDNSRISPEAGETAALIIGVIAGTLIAIILIVLIILKVKSRGDGAYKVDESLGYAGPGHSPQNILYSKQSTPYRFFFKYSKSDLD</sequence>
<dbReference type="SMART" id="SM00181">
    <property type="entry name" value="EGF"/>
    <property type="match status" value="3"/>
</dbReference>
<keyword evidence="13" id="KW-1185">Reference proteome</keyword>
<evidence type="ECO:0000256" key="4">
    <source>
        <dbReference type="ARBA" id="ARBA00022989"/>
    </source>
</evidence>
<dbReference type="InterPro" id="IPR001791">
    <property type="entry name" value="Laminin_G"/>
</dbReference>
<feature type="domain" description="EGF-like" evidence="12">
    <location>
        <begin position="1127"/>
        <end position="1164"/>
    </location>
</feature>
<feature type="domain" description="Laminin G" evidence="11">
    <location>
        <begin position="1168"/>
        <end position="1383"/>
    </location>
</feature>
<feature type="compositionally biased region" description="Pro residues" evidence="8">
    <location>
        <begin position="1596"/>
        <end position="1609"/>
    </location>
</feature>
<feature type="compositionally biased region" description="Polar residues" evidence="8">
    <location>
        <begin position="1459"/>
        <end position="1477"/>
    </location>
</feature>
<dbReference type="PROSITE" id="PS50025">
    <property type="entry name" value="LAM_G_DOMAIN"/>
    <property type="match status" value="6"/>
</dbReference>
<keyword evidence="5 9" id="KW-0472">Membrane</keyword>
<feature type="domain" description="Laminin G" evidence="11">
    <location>
        <begin position="28"/>
        <end position="212"/>
    </location>
</feature>
<dbReference type="CDD" id="cd00110">
    <property type="entry name" value="LamG"/>
    <property type="match status" value="6"/>
</dbReference>
<dbReference type="FunFam" id="2.10.25.10:FF:000015">
    <property type="entry name" value="neurexin-1 isoform X1"/>
    <property type="match status" value="1"/>
</dbReference>
<dbReference type="InterPro" id="IPR013320">
    <property type="entry name" value="ConA-like_dom_sf"/>
</dbReference>
<evidence type="ECO:0000256" key="5">
    <source>
        <dbReference type="ARBA" id="ARBA00023136"/>
    </source>
</evidence>
<keyword evidence="4 9" id="KW-1133">Transmembrane helix</keyword>
<dbReference type="PANTHER" id="PTHR15036:SF89">
    <property type="entry name" value="NEUREXIN 1, ISOFORM F"/>
    <property type="match status" value="1"/>
</dbReference>
<feature type="chain" id="PRO_5027873504" evidence="10">
    <location>
        <begin position="29"/>
        <end position="1699"/>
    </location>
</feature>
<evidence type="ECO:0000256" key="10">
    <source>
        <dbReference type="SAM" id="SignalP"/>
    </source>
</evidence>
<keyword evidence="2 7" id="KW-0245">EGF-like domain</keyword>
<evidence type="ECO:0000259" key="12">
    <source>
        <dbReference type="PROSITE" id="PS50026"/>
    </source>
</evidence>
<evidence type="ECO:0000259" key="11">
    <source>
        <dbReference type="PROSITE" id="PS50025"/>
    </source>
</evidence>
<name>A0A6P8ZLL7_THRPL</name>
<dbReference type="PANTHER" id="PTHR15036">
    <property type="entry name" value="PIKACHURIN-LIKE PROTEIN"/>
    <property type="match status" value="1"/>
</dbReference>
<dbReference type="GeneID" id="117643996"/>
<dbReference type="FunCoup" id="A0A6P8ZLL7">
    <property type="interactions" value="167"/>
</dbReference>
<dbReference type="GO" id="GO:0016020">
    <property type="term" value="C:membrane"/>
    <property type="evidence" value="ECO:0007669"/>
    <property type="project" value="UniProtKB-SubCell"/>
</dbReference>
<protein>
    <submittedName>
        <fullName evidence="14">Neurexin-1</fullName>
    </submittedName>
</protein>
<reference evidence="14" key="1">
    <citation type="submission" date="2025-08" db="UniProtKB">
        <authorList>
            <consortium name="RefSeq"/>
        </authorList>
    </citation>
    <scope>IDENTIFICATION</scope>
    <source>
        <tissue evidence="14">Total insect</tissue>
    </source>
</reference>
<feature type="signal peptide" evidence="10">
    <location>
        <begin position="1"/>
        <end position="28"/>
    </location>
</feature>
<gene>
    <name evidence="14" type="primary">LOC117643996</name>
</gene>
<feature type="region of interest" description="Disordered" evidence="8">
    <location>
        <begin position="1449"/>
        <end position="1621"/>
    </location>
</feature>
<proteinExistence type="predicted"/>
<dbReference type="InParanoid" id="A0A6P8ZLL7"/>
<keyword evidence="10" id="KW-0732">Signal</keyword>
<dbReference type="Gene3D" id="2.10.25.10">
    <property type="entry name" value="Laminin"/>
    <property type="match status" value="3"/>
</dbReference>
<feature type="compositionally biased region" description="Gly residues" evidence="8">
    <location>
        <begin position="1420"/>
        <end position="1435"/>
    </location>
</feature>
<feature type="compositionally biased region" description="Low complexity" evidence="8">
    <location>
        <begin position="1504"/>
        <end position="1527"/>
    </location>
</feature>
<evidence type="ECO:0000256" key="6">
    <source>
        <dbReference type="ARBA" id="ARBA00023157"/>
    </source>
</evidence>
<dbReference type="SUPFAM" id="SSF49899">
    <property type="entry name" value="Concanavalin A-like lectins/glucanases"/>
    <property type="match status" value="6"/>
</dbReference>
<feature type="region of interest" description="Disordered" evidence="8">
    <location>
        <begin position="1340"/>
        <end position="1435"/>
    </location>
</feature>
<dbReference type="Proteomes" id="UP000515158">
    <property type="component" value="Unplaced"/>
</dbReference>
<evidence type="ECO:0000256" key="8">
    <source>
        <dbReference type="SAM" id="MobiDB-lite"/>
    </source>
</evidence>
<evidence type="ECO:0000256" key="1">
    <source>
        <dbReference type="ARBA" id="ARBA00004479"/>
    </source>
</evidence>
<dbReference type="OrthoDB" id="6275838at2759"/>
<keyword evidence="3 9" id="KW-0812">Transmembrane</keyword>
<dbReference type="KEGG" id="tpal:117643996"/>
<dbReference type="Pfam" id="PF02210">
    <property type="entry name" value="Laminin_G_2"/>
    <property type="match status" value="6"/>
</dbReference>
<organism evidence="14">
    <name type="scientific">Thrips palmi</name>
    <name type="common">Melon thrips</name>
    <dbReference type="NCBI Taxonomy" id="161013"/>
    <lineage>
        <taxon>Eukaryota</taxon>
        <taxon>Metazoa</taxon>
        <taxon>Ecdysozoa</taxon>
        <taxon>Arthropoda</taxon>
        <taxon>Hexapoda</taxon>
        <taxon>Insecta</taxon>
        <taxon>Pterygota</taxon>
        <taxon>Neoptera</taxon>
        <taxon>Paraneoptera</taxon>
        <taxon>Thysanoptera</taxon>
        <taxon>Terebrantia</taxon>
        <taxon>Thripoidea</taxon>
        <taxon>Thripidae</taxon>
        <taxon>Thrips</taxon>
    </lineage>
</organism>
<dbReference type="InterPro" id="IPR050372">
    <property type="entry name" value="Neurexin-related_CASP"/>
</dbReference>
<comment type="caution">
    <text evidence="7">Lacks conserved residue(s) required for the propagation of feature annotation.</text>
</comment>
<evidence type="ECO:0000313" key="14">
    <source>
        <dbReference type="RefSeq" id="XP_034239074.1"/>
    </source>
</evidence>
<feature type="compositionally biased region" description="Low complexity" evidence="8">
    <location>
        <begin position="1554"/>
        <end position="1591"/>
    </location>
</feature>
<dbReference type="SMART" id="SM00282">
    <property type="entry name" value="LamG"/>
    <property type="match status" value="6"/>
</dbReference>
<evidence type="ECO:0000256" key="7">
    <source>
        <dbReference type="PROSITE-ProRule" id="PRU00076"/>
    </source>
</evidence>
<feature type="domain" description="Laminin G" evidence="11">
    <location>
        <begin position="517"/>
        <end position="700"/>
    </location>
</feature>
<comment type="subcellular location">
    <subcellularLocation>
        <location evidence="1">Membrane</location>
        <topology evidence="1">Single-pass type I membrane protein</topology>
    </subcellularLocation>
</comment>
<dbReference type="InterPro" id="IPR000742">
    <property type="entry name" value="EGF"/>
</dbReference>
<accession>A0A6P8ZLL7</accession>
<feature type="region of interest" description="Disordered" evidence="8">
    <location>
        <begin position="216"/>
        <end position="277"/>
    </location>
</feature>
<dbReference type="CDD" id="cd00054">
    <property type="entry name" value="EGF_CA"/>
    <property type="match status" value="3"/>
</dbReference>
<feature type="domain" description="Laminin G" evidence="11">
    <location>
        <begin position="747"/>
        <end position="926"/>
    </location>
</feature>
<feature type="domain" description="EGF-like" evidence="12">
    <location>
        <begin position="272"/>
        <end position="310"/>
    </location>
</feature>
<feature type="domain" description="Laminin G" evidence="11">
    <location>
        <begin position="948"/>
        <end position="1124"/>
    </location>
</feature>
<feature type="transmembrane region" description="Helical" evidence="9">
    <location>
        <begin position="1628"/>
        <end position="1650"/>
    </location>
</feature>
<dbReference type="RefSeq" id="XP_034239074.1">
    <property type="nucleotide sequence ID" value="XM_034383183.1"/>
</dbReference>
<dbReference type="PROSITE" id="PS50026">
    <property type="entry name" value="EGF_3"/>
    <property type="match status" value="3"/>
</dbReference>